<keyword evidence="1" id="KW-0472">Membrane</keyword>
<proteinExistence type="predicted"/>
<comment type="caution">
    <text evidence="2">The sequence shown here is derived from an EMBL/GenBank/DDBJ whole genome shotgun (WGS) entry which is preliminary data.</text>
</comment>
<dbReference type="AlphaFoldDB" id="A0A1V1PCZ5"/>
<feature type="transmembrane region" description="Helical" evidence="1">
    <location>
        <begin position="7"/>
        <end position="26"/>
    </location>
</feature>
<evidence type="ECO:0000313" key="3">
    <source>
        <dbReference type="Proteomes" id="UP000189670"/>
    </source>
</evidence>
<dbReference type="EMBL" id="ATBP01000116">
    <property type="protein sequence ID" value="ETR72757.1"/>
    <property type="molecule type" value="Genomic_DNA"/>
</dbReference>
<protein>
    <submittedName>
        <fullName evidence="2">Uncharacterized protein</fullName>
    </submittedName>
</protein>
<evidence type="ECO:0000256" key="1">
    <source>
        <dbReference type="SAM" id="Phobius"/>
    </source>
</evidence>
<reference evidence="3" key="1">
    <citation type="submission" date="2012-11" db="EMBL/GenBank/DDBJ databases">
        <authorList>
            <person name="Lucero-Rivera Y.E."/>
            <person name="Tovar-Ramirez D."/>
        </authorList>
    </citation>
    <scope>NUCLEOTIDE SEQUENCE [LARGE SCALE GENOMIC DNA]</scope>
    <source>
        <strain evidence="3">Araruama</strain>
    </source>
</reference>
<keyword evidence="1" id="KW-1133">Transmembrane helix</keyword>
<accession>A0A1V1PCZ5</accession>
<dbReference type="Proteomes" id="UP000189670">
    <property type="component" value="Unassembled WGS sequence"/>
</dbReference>
<name>A0A1V1PCZ5_9BACT</name>
<organism evidence="2 3">
    <name type="scientific">Candidatus Magnetoglobus multicellularis str. Araruama</name>
    <dbReference type="NCBI Taxonomy" id="890399"/>
    <lineage>
        <taxon>Bacteria</taxon>
        <taxon>Pseudomonadati</taxon>
        <taxon>Thermodesulfobacteriota</taxon>
        <taxon>Desulfobacteria</taxon>
        <taxon>Desulfobacterales</taxon>
        <taxon>Desulfobacteraceae</taxon>
        <taxon>Candidatus Magnetoglobus</taxon>
    </lineage>
</organism>
<sequence>MQRVKKYTGIIILIGLYLYTPMLHAYDFTDALKKISPHDQGIQDGLIFLKTLRKISVSHQSDPEVSKFLTFWYESVQKFNFYRLYNSPFLKPLDNGYRAVIFQGNHQPDHYQLSLPSETGENIPVSQLGDFKLTFGLKQNDTCMTGDRSFSGYMDTHIALKQFSYKNLASMLEGLVTVIDPDNLASLNCKQSNRFEEIDGFCRKAINAFDVTYPRFQKFVDKYFILHSAMEKKHTI</sequence>
<keyword evidence="1" id="KW-0812">Transmembrane</keyword>
<gene>
    <name evidence="2" type="ORF">OMM_01474</name>
</gene>
<evidence type="ECO:0000313" key="2">
    <source>
        <dbReference type="EMBL" id="ETR72757.1"/>
    </source>
</evidence>